<dbReference type="Pfam" id="PF01593">
    <property type="entry name" value="Amino_oxidase"/>
    <property type="match status" value="1"/>
</dbReference>
<dbReference type="RefSeq" id="WP_073047719.1">
    <property type="nucleotide sequence ID" value="NZ_FQUO01000021.1"/>
</dbReference>
<organism evidence="8 9">
    <name type="scientific">Cnuella takakiae</name>
    <dbReference type="NCBI Taxonomy" id="1302690"/>
    <lineage>
        <taxon>Bacteria</taxon>
        <taxon>Pseudomonadati</taxon>
        <taxon>Bacteroidota</taxon>
        <taxon>Chitinophagia</taxon>
        <taxon>Chitinophagales</taxon>
        <taxon>Chitinophagaceae</taxon>
        <taxon>Cnuella</taxon>
    </lineage>
</organism>
<dbReference type="AlphaFoldDB" id="A0A1M5I3Q7"/>
<gene>
    <name evidence="8" type="ORF">SAMN05444008_12155</name>
</gene>
<comment type="pathway">
    <text evidence="1">Plant hormone metabolism; auxin biosynthesis.</text>
</comment>
<dbReference type="OrthoDB" id="56323at2"/>
<reference evidence="8 9" key="1">
    <citation type="submission" date="2016-11" db="EMBL/GenBank/DDBJ databases">
        <authorList>
            <person name="Jaros S."/>
            <person name="Januszkiewicz K."/>
            <person name="Wedrychowicz H."/>
        </authorList>
    </citation>
    <scope>NUCLEOTIDE SEQUENCE [LARGE SCALE GENOMIC DNA]</scope>
    <source>
        <strain evidence="8 9">DSM 26897</strain>
    </source>
</reference>
<dbReference type="STRING" id="1302690.BUE76_05180"/>
<dbReference type="GO" id="GO:0009851">
    <property type="term" value="P:auxin biosynthetic process"/>
    <property type="evidence" value="ECO:0007669"/>
    <property type="project" value="UniProtKB-KW"/>
</dbReference>
<accession>A0A1M5I3Q7</accession>
<evidence type="ECO:0000313" key="9">
    <source>
        <dbReference type="Proteomes" id="UP000184368"/>
    </source>
</evidence>
<feature type="domain" description="Amine oxidase" evidence="7">
    <location>
        <begin position="101"/>
        <end position="537"/>
    </location>
</feature>
<dbReference type="PANTHER" id="PTHR10742">
    <property type="entry name" value="FLAVIN MONOAMINE OXIDASE"/>
    <property type="match status" value="1"/>
</dbReference>
<dbReference type="Proteomes" id="UP000184368">
    <property type="component" value="Unassembled WGS sequence"/>
</dbReference>
<keyword evidence="5" id="KW-0073">Auxin biosynthesis</keyword>
<dbReference type="Gene3D" id="3.50.50.60">
    <property type="entry name" value="FAD/NAD(P)-binding domain"/>
    <property type="match status" value="1"/>
</dbReference>
<dbReference type="SUPFAM" id="SSF51905">
    <property type="entry name" value="FAD/NAD(P)-binding domain"/>
    <property type="match status" value="1"/>
</dbReference>
<proteinExistence type="inferred from homology"/>
<evidence type="ECO:0000259" key="7">
    <source>
        <dbReference type="Pfam" id="PF01593"/>
    </source>
</evidence>
<dbReference type="SUPFAM" id="SSF54373">
    <property type="entry name" value="FAD-linked reductases, C-terminal domain"/>
    <property type="match status" value="1"/>
</dbReference>
<dbReference type="EMBL" id="FQUO01000021">
    <property type="protein sequence ID" value="SHG22523.1"/>
    <property type="molecule type" value="Genomic_DNA"/>
</dbReference>
<evidence type="ECO:0000256" key="4">
    <source>
        <dbReference type="ARBA" id="ARBA00017871"/>
    </source>
</evidence>
<sequence>MTKQTRVPLLQTLRRAFFLSSAAAHKGMPIPEVTALAQASTLHRRKFVGDVAKAGLAFSAAGLLHGCRKAADLLPNEAPPQSNTIKPKQNQPRIAILGAGMAGLNCAYQLQKAGYSAQVFEASKRSGGRMYSSKNVLAPDLVTELGGEFIDTEHKDMLKLCHEFGLPLLDTLSKEEAAYTRDSFFINGRFYTEDEIIAAFQPFQQRIAADIRSLPSVMTFEQYDSRTLYFDQLSIPAYFDAIGLDGFLRTGLEVAYLTEYGLEIGEQSAINFLYLFVANTAQAFQVFGTSDERYKVAGGNQRVTDALHNQVKDQMQLGYRLVRIREGANGYLLDFTTDGASLTVPADIVVCTIPFSVLREVEIKVPLPQWKKNAINNLGYGTNSKLFLGFHKRVWRQYGHSAYMFSNSAIQTGWDNTQLQPGKAGGFTVYQGGKKGLDLGAGSPQSQAGIFVQQLEKMWPGSANAYTGVAKRMHWPEHPFTKGSYACYKVGQYTSIRGAEIKPVGNLFFAGEHCSAYYQGFMNGAAETGRMVAGEVLKAVKDKTLVAVS</sequence>
<dbReference type="Gene3D" id="1.10.405.10">
    <property type="entry name" value="Guanine Nucleotide Dissociation Inhibitor, domain 1"/>
    <property type="match status" value="1"/>
</dbReference>
<evidence type="ECO:0000256" key="3">
    <source>
        <dbReference type="ARBA" id="ARBA00012535"/>
    </source>
</evidence>
<evidence type="ECO:0000256" key="2">
    <source>
        <dbReference type="ARBA" id="ARBA00005833"/>
    </source>
</evidence>
<comment type="catalytic activity">
    <reaction evidence="6">
        <text>L-tryptophan + O2 = indole-3-acetamide + CO2 + H2O</text>
        <dbReference type="Rhea" id="RHEA:16165"/>
        <dbReference type="ChEBI" id="CHEBI:15377"/>
        <dbReference type="ChEBI" id="CHEBI:15379"/>
        <dbReference type="ChEBI" id="CHEBI:16031"/>
        <dbReference type="ChEBI" id="CHEBI:16526"/>
        <dbReference type="ChEBI" id="CHEBI:57912"/>
        <dbReference type="EC" id="1.13.12.3"/>
    </reaction>
</comment>
<dbReference type="InterPro" id="IPR002937">
    <property type="entry name" value="Amino_oxidase"/>
</dbReference>
<protein>
    <recommendedName>
        <fullName evidence="4">Tryptophan 2-monooxygenase</fullName>
        <ecNumber evidence="3">1.13.12.3</ecNumber>
    </recommendedName>
</protein>
<dbReference type="InterPro" id="IPR036188">
    <property type="entry name" value="FAD/NAD-bd_sf"/>
</dbReference>
<evidence type="ECO:0000256" key="5">
    <source>
        <dbReference type="ARBA" id="ARBA00023070"/>
    </source>
</evidence>
<name>A0A1M5I3Q7_9BACT</name>
<evidence type="ECO:0000256" key="6">
    <source>
        <dbReference type="ARBA" id="ARBA00047321"/>
    </source>
</evidence>
<evidence type="ECO:0000256" key="1">
    <source>
        <dbReference type="ARBA" id="ARBA00004814"/>
    </source>
</evidence>
<dbReference type="PRINTS" id="PR00419">
    <property type="entry name" value="ADXRDTASE"/>
</dbReference>
<dbReference type="Gene3D" id="3.90.660.10">
    <property type="match status" value="1"/>
</dbReference>
<keyword evidence="9" id="KW-1185">Reference proteome</keyword>
<dbReference type="EC" id="1.13.12.3" evidence="3"/>
<dbReference type="GO" id="GO:0050361">
    <property type="term" value="F:tryptophan 2-monooxygenase activity"/>
    <property type="evidence" value="ECO:0007669"/>
    <property type="project" value="UniProtKB-EC"/>
</dbReference>
<evidence type="ECO:0000313" key="8">
    <source>
        <dbReference type="EMBL" id="SHG22523.1"/>
    </source>
</evidence>
<dbReference type="PANTHER" id="PTHR10742:SF410">
    <property type="entry name" value="LYSINE-SPECIFIC HISTONE DEMETHYLASE 2"/>
    <property type="match status" value="1"/>
</dbReference>
<dbReference type="InterPro" id="IPR050281">
    <property type="entry name" value="Flavin_monoamine_oxidase"/>
</dbReference>
<comment type="similarity">
    <text evidence="2">Belongs to the tryptophan 2-monooxygenase family.</text>
</comment>